<keyword evidence="3" id="KW-1185">Reference proteome</keyword>
<sequence length="636" mass="70327">MNSVLKKKLQFLGLMFMLLSCVENDDYAIPKIELDEPNITANTTISIIKNMYNGSLINFNEANNEGELIIEGYVVSNDEAGNFYKVLIIQDKAENPTAAIQIDIDVTALFALYKPGQKIYVKLNGLGMDEQNGVLHIGALHGGSVTRISAFNYKKHIKRSPILDSIIPKIITPSEFNDSYINMLIQLDNMQLRNEELGQPYGYANNSYTANRYLQNCEDNSFIILRNSGFSDFKNQLFPEGQGTIVGVLSKYNNDFQLFIRDTEDVKFYDERCETSVYMPIDPFNLPYTQNFEGDYIKGQSLRIDGWYTVNTSGGTKVFTLENVNNNLVAQAQAYGSGETIMETWLISPGIRIDAASKNPVLSFTSNDGYNNGDPLTVYISNNFSGVIDEASWNEISPFLSTGNSSGFGAEFKFSGEIDLSEYIGEVIYVGFKYSGGTNGITTTIQLDDFYVGEAINIKSEGPSENAVLVFPGGDFEDYNTFLAGLNSEGIQDYASQSAGNGLAESTGLNIKTGGATGNDYVFTAVGHGSLTDTYNTIHFYLKGTSNKSISINLYKTDGAYYRFNLGDVSDDKTIKASSSNQYGGVINTNEEWVLITLDLSEITDLNLTNTNSDFFALKIGKESTYNLYLDNFTIE</sequence>
<dbReference type="RefSeq" id="WP_188228817.1">
    <property type="nucleotide sequence ID" value="NZ_JACVXB010000001.1"/>
</dbReference>
<dbReference type="AlphaFoldDB" id="A0A8J6PYI3"/>
<gene>
    <name evidence="2" type="ORF">ICJ83_02730</name>
</gene>
<protein>
    <submittedName>
        <fullName evidence="2">Choice-of-anchor J domain-containing protein</fullName>
    </submittedName>
</protein>
<dbReference type="PROSITE" id="PS51257">
    <property type="entry name" value="PROKAR_LIPOPROTEIN"/>
    <property type="match status" value="1"/>
</dbReference>
<comment type="caution">
    <text evidence="2">The sequence shown here is derived from an EMBL/GenBank/DDBJ whole genome shotgun (WGS) entry which is preliminary data.</text>
</comment>
<name>A0A8J6PYI3_9FLAO</name>
<dbReference type="Pfam" id="PF18942">
    <property type="entry name" value="DUF5689"/>
    <property type="match status" value="1"/>
</dbReference>
<evidence type="ECO:0000313" key="3">
    <source>
        <dbReference type="Proteomes" id="UP000600588"/>
    </source>
</evidence>
<dbReference type="InterPro" id="IPR043744">
    <property type="entry name" value="DUF5689"/>
</dbReference>
<reference evidence="2 3" key="1">
    <citation type="submission" date="2020-09" db="EMBL/GenBank/DDBJ databases">
        <title>TT11 complete genome.</title>
        <authorList>
            <person name="Wu Z."/>
        </authorList>
    </citation>
    <scope>NUCLEOTIDE SEQUENCE [LARGE SCALE GENOMIC DNA]</scope>
    <source>
        <strain evidence="2 3">TT11</strain>
    </source>
</reference>
<dbReference type="EMBL" id="JACVXB010000001">
    <property type="protein sequence ID" value="MBD0831038.1"/>
    <property type="molecule type" value="Genomic_DNA"/>
</dbReference>
<dbReference type="Proteomes" id="UP000600588">
    <property type="component" value="Unassembled WGS sequence"/>
</dbReference>
<accession>A0A8J6PYI3</accession>
<feature type="domain" description="DUF5689" evidence="1">
    <location>
        <begin position="40"/>
        <end position="266"/>
    </location>
</feature>
<dbReference type="NCBIfam" id="NF038128">
    <property type="entry name" value="choice_anch_J"/>
    <property type="match status" value="1"/>
</dbReference>
<proteinExistence type="predicted"/>
<organism evidence="2 3">
    <name type="scientific">Aestuariibaculum sediminum</name>
    <dbReference type="NCBI Taxonomy" id="2770637"/>
    <lineage>
        <taxon>Bacteria</taxon>
        <taxon>Pseudomonadati</taxon>
        <taxon>Bacteroidota</taxon>
        <taxon>Flavobacteriia</taxon>
        <taxon>Flavobacteriales</taxon>
        <taxon>Flavobacteriaceae</taxon>
    </lineage>
</organism>
<evidence type="ECO:0000259" key="1">
    <source>
        <dbReference type="Pfam" id="PF18942"/>
    </source>
</evidence>
<evidence type="ECO:0000313" key="2">
    <source>
        <dbReference type="EMBL" id="MBD0831038.1"/>
    </source>
</evidence>